<reference evidence="1" key="1">
    <citation type="submission" date="2018-05" db="EMBL/GenBank/DDBJ databases">
        <authorList>
            <person name="Lanie J.A."/>
            <person name="Ng W.-L."/>
            <person name="Kazmierczak K.M."/>
            <person name="Andrzejewski T.M."/>
            <person name="Davidsen T.M."/>
            <person name="Wayne K.J."/>
            <person name="Tettelin H."/>
            <person name="Glass J.I."/>
            <person name="Rusch D."/>
            <person name="Podicherti R."/>
            <person name="Tsui H.-C.T."/>
            <person name="Winkler M.E."/>
        </authorList>
    </citation>
    <scope>NUCLEOTIDE SEQUENCE</scope>
</reference>
<evidence type="ECO:0000313" key="1">
    <source>
        <dbReference type="EMBL" id="SVD56577.1"/>
    </source>
</evidence>
<protein>
    <submittedName>
        <fullName evidence="1">Uncharacterized protein</fullName>
    </submittedName>
</protein>
<sequence>MLVRGKDNFNNFELEPRPIKDLHPSAMRAHAHSMVVRDLNTGHNILRRENYSLKT</sequence>
<gene>
    <name evidence="1" type="ORF">METZ01_LOCUS409431</name>
</gene>
<dbReference type="EMBL" id="UINC01158827">
    <property type="protein sequence ID" value="SVD56577.1"/>
    <property type="molecule type" value="Genomic_DNA"/>
</dbReference>
<organism evidence="1">
    <name type="scientific">marine metagenome</name>
    <dbReference type="NCBI Taxonomy" id="408172"/>
    <lineage>
        <taxon>unclassified sequences</taxon>
        <taxon>metagenomes</taxon>
        <taxon>ecological metagenomes</taxon>
    </lineage>
</organism>
<proteinExistence type="predicted"/>
<name>A0A382WCL8_9ZZZZ</name>
<dbReference type="AlphaFoldDB" id="A0A382WCL8"/>
<accession>A0A382WCL8</accession>